<dbReference type="OrthoDB" id="8732661at2"/>
<dbReference type="SUPFAM" id="SSF52518">
    <property type="entry name" value="Thiamin diphosphate-binding fold (THDP-binding)"/>
    <property type="match status" value="1"/>
</dbReference>
<proteinExistence type="predicted"/>
<dbReference type="GO" id="GO:0000287">
    <property type="term" value="F:magnesium ion binding"/>
    <property type="evidence" value="ECO:0007669"/>
    <property type="project" value="UniProtKB-ARBA"/>
</dbReference>
<evidence type="ECO:0000313" key="1">
    <source>
        <dbReference type="EMBL" id="MPY39168.1"/>
    </source>
</evidence>
<dbReference type="Proteomes" id="UP000326979">
    <property type="component" value="Unassembled WGS sequence"/>
</dbReference>
<sequence length="306" mass="31316">MEPYEVAGVVRELTPGAGVGSLSGYEAYRRELCAVAAQDSRVVCLAASPGAVGHPFEAAHPDRFFGLPGIASAMVEVVSGLVAAGFRPFVCTVASPTGPGAAGSLHLRTRYLEAGATVVTPYAGFLEDYAVLRRLKGVALAAPCGDAETRAVLRAAARSDRPFHIRVGDVPVPDWPRADLGPEAPAPVPPVFWEFTGARAQAVCLVSVGEEGVGLARAVRKAAPWLAHAHLVCLDDAHLEAAAGELALRHSKFVVTSACPGAGGVAATLARLLPGREVTAAHGAADRAGGQVTGVLRAADQLAACA</sequence>
<dbReference type="InterPro" id="IPR029061">
    <property type="entry name" value="THDP-binding"/>
</dbReference>
<accession>A0A5N8VYQ1</accession>
<dbReference type="EMBL" id="VJZE01000014">
    <property type="protein sequence ID" value="MPY39168.1"/>
    <property type="molecule type" value="Genomic_DNA"/>
</dbReference>
<reference evidence="1 2" key="1">
    <citation type="submission" date="2019-07" db="EMBL/GenBank/DDBJ databases">
        <title>New species of Amycolatopsis and Streptomyces.</title>
        <authorList>
            <person name="Duangmal K."/>
            <person name="Teo W.F.A."/>
            <person name="Lipun K."/>
        </authorList>
    </citation>
    <scope>NUCLEOTIDE SEQUENCE [LARGE SCALE GENOMIC DNA]</scope>
    <source>
        <strain evidence="1 2">TISTR 2346</strain>
    </source>
</reference>
<dbReference type="RefSeq" id="WP_152780437.1">
    <property type="nucleotide sequence ID" value="NZ_BAABEQ010000026.1"/>
</dbReference>
<gene>
    <name evidence="1" type="ORF">FNH04_04275</name>
</gene>
<evidence type="ECO:0000313" key="2">
    <source>
        <dbReference type="Proteomes" id="UP000326979"/>
    </source>
</evidence>
<keyword evidence="2" id="KW-1185">Reference proteome</keyword>
<name>A0A5N8VYQ1_9ACTN</name>
<protein>
    <submittedName>
        <fullName evidence="1">Transketolase</fullName>
    </submittedName>
</protein>
<organism evidence="1 2">
    <name type="scientific">Streptomyces phyllanthi</name>
    <dbReference type="NCBI Taxonomy" id="1803180"/>
    <lineage>
        <taxon>Bacteria</taxon>
        <taxon>Bacillati</taxon>
        <taxon>Actinomycetota</taxon>
        <taxon>Actinomycetes</taxon>
        <taxon>Kitasatosporales</taxon>
        <taxon>Streptomycetaceae</taxon>
        <taxon>Streptomyces</taxon>
    </lineage>
</organism>
<comment type="caution">
    <text evidence="1">The sequence shown here is derived from an EMBL/GenBank/DDBJ whole genome shotgun (WGS) entry which is preliminary data.</text>
</comment>
<dbReference type="AlphaFoldDB" id="A0A5N8VYQ1"/>
<dbReference type="Gene3D" id="3.40.50.970">
    <property type="match status" value="1"/>
</dbReference>